<dbReference type="SUPFAM" id="SSF54928">
    <property type="entry name" value="RNA-binding domain, RBD"/>
    <property type="match status" value="1"/>
</dbReference>
<dbReference type="GeneID" id="105060259"/>
<feature type="compositionally biased region" description="Acidic residues" evidence="2">
    <location>
        <begin position="78"/>
        <end position="94"/>
    </location>
</feature>
<dbReference type="InterPro" id="IPR000504">
    <property type="entry name" value="RRM_dom"/>
</dbReference>
<dbReference type="PANTHER" id="PTHR37200:SF1">
    <property type="entry name" value="RNA-BINDING (RRM_RBD_RNP MOTIFS) FAMILY PROTEIN"/>
    <property type="match status" value="1"/>
</dbReference>
<feature type="region of interest" description="Disordered" evidence="2">
    <location>
        <begin position="59"/>
        <end position="94"/>
    </location>
</feature>
<dbReference type="InParanoid" id="A0A6I9SFN0"/>
<accession>A0A6I9SFN0</accession>
<evidence type="ECO:0000313" key="5">
    <source>
        <dbReference type="RefSeq" id="XP_010942186.1"/>
    </source>
</evidence>
<dbReference type="Gene3D" id="3.30.70.330">
    <property type="match status" value="1"/>
</dbReference>
<dbReference type="RefSeq" id="XP_010942186.1">
    <property type="nucleotide sequence ID" value="XM_010943884.3"/>
</dbReference>
<proteinExistence type="predicted"/>
<feature type="domain" description="RRM" evidence="3">
    <location>
        <begin position="174"/>
        <end position="249"/>
    </location>
</feature>
<feature type="region of interest" description="Disordered" evidence="2">
    <location>
        <begin position="355"/>
        <end position="378"/>
    </location>
</feature>
<dbReference type="InterPro" id="IPR035979">
    <property type="entry name" value="RBD_domain_sf"/>
</dbReference>
<dbReference type="CDD" id="cd00590">
    <property type="entry name" value="RRM_SF"/>
    <property type="match status" value="1"/>
</dbReference>
<evidence type="ECO:0000313" key="4">
    <source>
        <dbReference type="Proteomes" id="UP000504607"/>
    </source>
</evidence>
<feature type="compositionally biased region" description="Basic residues" evidence="2">
    <location>
        <begin position="367"/>
        <end position="378"/>
    </location>
</feature>
<dbReference type="OrthoDB" id="1912879at2759"/>
<dbReference type="PROSITE" id="PS50102">
    <property type="entry name" value="RRM"/>
    <property type="match status" value="1"/>
</dbReference>
<dbReference type="KEGG" id="egu:105060259"/>
<name>A0A6I9SFN0_ELAGV</name>
<reference evidence="5" key="1">
    <citation type="submission" date="2025-08" db="UniProtKB">
        <authorList>
            <consortium name="RefSeq"/>
        </authorList>
    </citation>
    <scope>IDENTIFICATION</scope>
</reference>
<dbReference type="AlphaFoldDB" id="A0A6I9SFN0"/>
<gene>
    <name evidence="5" type="primary">LOC105060259</name>
</gene>
<evidence type="ECO:0000256" key="1">
    <source>
        <dbReference type="PROSITE-ProRule" id="PRU00176"/>
    </source>
</evidence>
<feature type="region of interest" description="Disordered" evidence="2">
    <location>
        <begin position="141"/>
        <end position="165"/>
    </location>
</feature>
<dbReference type="InterPro" id="IPR012677">
    <property type="entry name" value="Nucleotide-bd_a/b_plait_sf"/>
</dbReference>
<evidence type="ECO:0000256" key="2">
    <source>
        <dbReference type="SAM" id="MobiDB-lite"/>
    </source>
</evidence>
<dbReference type="GO" id="GO:0003723">
    <property type="term" value="F:RNA binding"/>
    <property type="evidence" value="ECO:0007669"/>
    <property type="project" value="UniProtKB-UniRule"/>
</dbReference>
<keyword evidence="4" id="KW-1185">Reference proteome</keyword>
<protein>
    <submittedName>
        <fullName evidence="5">Uncharacterized protein LOC105060259</fullName>
    </submittedName>
</protein>
<evidence type="ECO:0000259" key="3">
    <source>
        <dbReference type="PROSITE" id="PS50102"/>
    </source>
</evidence>
<organism evidence="4 5">
    <name type="scientific">Elaeis guineensis var. tenera</name>
    <name type="common">Oil palm</name>
    <dbReference type="NCBI Taxonomy" id="51953"/>
    <lineage>
        <taxon>Eukaryota</taxon>
        <taxon>Viridiplantae</taxon>
        <taxon>Streptophyta</taxon>
        <taxon>Embryophyta</taxon>
        <taxon>Tracheophyta</taxon>
        <taxon>Spermatophyta</taxon>
        <taxon>Magnoliopsida</taxon>
        <taxon>Liliopsida</taxon>
        <taxon>Arecaceae</taxon>
        <taxon>Arecoideae</taxon>
        <taxon>Cocoseae</taxon>
        <taxon>Elaeidinae</taxon>
        <taxon>Elaeis</taxon>
    </lineage>
</organism>
<keyword evidence="1" id="KW-0694">RNA-binding</keyword>
<dbReference type="Proteomes" id="UP000504607">
    <property type="component" value="Unplaced"/>
</dbReference>
<sequence>MRMMTCARAALLLPLPTSHHPLSVLPPTAFFSGTNAESDRHTWAAPLWSVRRGSGYGLSATTASGRRRGWQREAGGVSDEDDDDGWEEDDDGDEPLMPLEEMARWMENKPAGFGEGKRYDTTLEEQLLDEMERSRKAQLANINKLKSESKSAAATRPKKQEPRRKEVDVIPSVARVRMWNLPRKKNIHRDLLLAFKGFSGIVNISPAVSGNQKTRDPVCKGFAFFDFESEEAANRFVQKYSNTHVLFGKVQKQITCVVINSRSSSNASEQSIDGIQTFSQPKVTDLGVEVPVWSDMNKLSQNSCGETIDIAVVDKTGQECVVIENGTDGPISHLEAIESTALSYDGEKRCDKTADALDSNLSPPLQRQRKQKDLKKKTIKKISPKTSNLSLPGSVTRLKIRERAVLTGVFSKYGGNVAAPLSKES</sequence>
<dbReference type="PANTHER" id="PTHR37200">
    <property type="entry name" value="RNA-BINDING (RRM/RBD/RNP MOTIFS) FAMILY PROTEIN"/>
    <property type="match status" value="1"/>
</dbReference>